<feature type="non-terminal residue" evidence="2">
    <location>
        <position position="1"/>
    </location>
</feature>
<organism evidence="2 3">
    <name type="scientific">Cardiosporidium cionae</name>
    <dbReference type="NCBI Taxonomy" id="476202"/>
    <lineage>
        <taxon>Eukaryota</taxon>
        <taxon>Sar</taxon>
        <taxon>Alveolata</taxon>
        <taxon>Apicomplexa</taxon>
        <taxon>Aconoidasida</taxon>
        <taxon>Nephromycida</taxon>
        <taxon>Cardiosporidium</taxon>
    </lineage>
</organism>
<keyword evidence="3" id="KW-1185">Reference proteome</keyword>
<dbReference type="InterPro" id="IPR021691">
    <property type="entry name" value="DUF3273"/>
</dbReference>
<comment type="caution">
    <text evidence="2">The sequence shown here is derived from an EMBL/GenBank/DDBJ whole genome shotgun (WGS) entry which is preliminary data.</text>
</comment>
<gene>
    <name evidence="2" type="ORF">IE077_001360</name>
</gene>
<evidence type="ECO:0000256" key="1">
    <source>
        <dbReference type="SAM" id="Phobius"/>
    </source>
</evidence>
<evidence type="ECO:0000313" key="2">
    <source>
        <dbReference type="EMBL" id="KAF8817674.1"/>
    </source>
</evidence>
<proteinExistence type="predicted"/>
<feature type="transmembrane region" description="Helical" evidence="1">
    <location>
        <begin position="81"/>
        <end position="107"/>
    </location>
</feature>
<accession>A0ABQ7J3R4</accession>
<keyword evidence="1" id="KW-1133">Transmembrane helix</keyword>
<name>A0ABQ7J3R4_9APIC</name>
<evidence type="ECO:0000313" key="3">
    <source>
        <dbReference type="Proteomes" id="UP000823046"/>
    </source>
</evidence>
<keyword evidence="1" id="KW-0472">Membrane</keyword>
<reference evidence="2 3" key="1">
    <citation type="journal article" date="2020" name="bioRxiv">
        <title>Metabolic contributions of an alphaproteobacterial endosymbiont in the apicomplexan Cardiosporidium cionae.</title>
        <authorList>
            <person name="Hunter E.S."/>
            <person name="Paight C.J."/>
            <person name="Lane C.E."/>
        </authorList>
    </citation>
    <scope>NUCLEOTIDE SEQUENCE [LARGE SCALE GENOMIC DNA]</scope>
    <source>
        <strain evidence="2">ESH_2018</strain>
    </source>
</reference>
<keyword evidence="1 2" id="KW-0812">Transmembrane</keyword>
<dbReference type="Proteomes" id="UP000823046">
    <property type="component" value="Unassembled WGS sequence"/>
</dbReference>
<protein>
    <submittedName>
        <fullName evidence="2">Multi-pass transmembrane protein</fullName>
    </submittedName>
</protein>
<feature type="transmembrane region" description="Helical" evidence="1">
    <location>
        <begin position="40"/>
        <end position="61"/>
    </location>
</feature>
<dbReference type="Pfam" id="PF11677">
    <property type="entry name" value="DUF3273"/>
    <property type="match status" value="1"/>
</dbReference>
<sequence length="210" mass="23960">AVTLDILANCLRLVQFLYAYNFMTIKWWARFQQTKADWSLFHAGNILSSISLSLLGASFFLLETFHDEGVGEEYAWAMRALFRITNICELIMVFSGYGAFFTIFWIASLAVATRWSYLFEPLLESWSPELHSRDINSDILPELPVDDASLKDQRYGPSDATQYMPTGSMQYSQDPRATANVSELPTSYDYSQMTQQVRNDNEMGVVGTSY</sequence>
<dbReference type="EMBL" id="JADAQX010002126">
    <property type="protein sequence ID" value="KAF8817674.1"/>
    <property type="molecule type" value="Genomic_DNA"/>
</dbReference>